<feature type="region of interest" description="Disordered" evidence="1">
    <location>
        <begin position="1"/>
        <end position="30"/>
    </location>
</feature>
<dbReference type="Proteomes" id="UP000215453">
    <property type="component" value="Chromosome 1"/>
</dbReference>
<evidence type="ECO:0000256" key="1">
    <source>
        <dbReference type="SAM" id="MobiDB-lite"/>
    </source>
</evidence>
<evidence type="ECO:0000313" key="4">
    <source>
        <dbReference type="Proteomes" id="UP000215453"/>
    </source>
</evidence>
<accession>A0A1Y6L4V6</accession>
<organism evidence="3 4">
    <name type="scientific">Zymoseptoria tritici ST99CH_1A5</name>
    <dbReference type="NCBI Taxonomy" id="1276529"/>
    <lineage>
        <taxon>Eukaryota</taxon>
        <taxon>Fungi</taxon>
        <taxon>Dikarya</taxon>
        <taxon>Ascomycota</taxon>
        <taxon>Pezizomycotina</taxon>
        <taxon>Dothideomycetes</taxon>
        <taxon>Dothideomycetidae</taxon>
        <taxon>Mycosphaerellales</taxon>
        <taxon>Mycosphaerellaceae</taxon>
        <taxon>Zymoseptoria</taxon>
    </lineage>
</organism>
<dbReference type="EMBL" id="LT882676">
    <property type="protein sequence ID" value="SMY19365.1"/>
    <property type="molecule type" value="Genomic_DNA"/>
</dbReference>
<keyword evidence="2" id="KW-0472">Membrane</keyword>
<reference evidence="3 4" key="1">
    <citation type="submission" date="2016-10" db="EMBL/GenBank/DDBJ databases">
        <authorList>
            <person name="Varghese N."/>
        </authorList>
    </citation>
    <scope>NUCLEOTIDE SEQUENCE [LARGE SCALE GENOMIC DNA]</scope>
</reference>
<protein>
    <submittedName>
        <fullName evidence="3">Uncharacterized protein</fullName>
    </submittedName>
</protein>
<sequence>MFTQLITTTSQQHNRNHHTHHNIRSLHPKPKPKPAQIMYTFAVLTALVAAALAGDLVARQNPLRADLVRVVVNNATFSTEINSVPPFSETANGRLGPFGGVTLTLGDDIDDVTAPFRCQILNPAGGIIRVNRGNNTNKSTFSKGNNWTMASGFLEEIATIVCPVAAPPGE</sequence>
<feature type="transmembrane region" description="Helical" evidence="2">
    <location>
        <begin position="37"/>
        <end position="58"/>
    </location>
</feature>
<feature type="compositionally biased region" description="Basic residues" evidence="1">
    <location>
        <begin position="14"/>
        <end position="30"/>
    </location>
</feature>
<proteinExistence type="predicted"/>
<keyword evidence="2" id="KW-0812">Transmembrane</keyword>
<keyword evidence="2" id="KW-1133">Transmembrane helix</keyword>
<evidence type="ECO:0000256" key="2">
    <source>
        <dbReference type="SAM" id="Phobius"/>
    </source>
</evidence>
<name>A0A1Y6L4V6_ZYMTR</name>
<evidence type="ECO:0000313" key="3">
    <source>
        <dbReference type="EMBL" id="SMY19365.1"/>
    </source>
</evidence>
<gene>
    <name evidence="3" type="ORF">ZT1A5_G800</name>
</gene>
<dbReference type="AlphaFoldDB" id="A0A1Y6L4V6"/>